<protein>
    <submittedName>
        <fullName evidence="1">Uncharacterized protein</fullName>
    </submittedName>
</protein>
<comment type="caution">
    <text evidence="1">The sequence shown here is derived from an EMBL/GenBank/DDBJ whole genome shotgun (WGS) entry which is preliminary data.</text>
</comment>
<name>S8DLN6_9LAMI</name>
<dbReference type="EMBL" id="AUSU01005185">
    <property type="protein sequence ID" value="EPS63878.1"/>
    <property type="molecule type" value="Genomic_DNA"/>
</dbReference>
<keyword evidence="2" id="KW-1185">Reference proteome</keyword>
<accession>S8DLN6</accession>
<dbReference type="AlphaFoldDB" id="S8DLN6"/>
<sequence>MSVRRWRRAAFSIEFSFTAHTNAKQSLSRVTEESSRKAANCSPALAARYSPCSGSRKGDVDLVNQPMHEPPNV</sequence>
<evidence type="ECO:0000313" key="2">
    <source>
        <dbReference type="Proteomes" id="UP000015453"/>
    </source>
</evidence>
<evidence type="ECO:0000313" key="1">
    <source>
        <dbReference type="EMBL" id="EPS63878.1"/>
    </source>
</evidence>
<organism evidence="1 2">
    <name type="scientific">Genlisea aurea</name>
    <dbReference type="NCBI Taxonomy" id="192259"/>
    <lineage>
        <taxon>Eukaryota</taxon>
        <taxon>Viridiplantae</taxon>
        <taxon>Streptophyta</taxon>
        <taxon>Embryophyta</taxon>
        <taxon>Tracheophyta</taxon>
        <taxon>Spermatophyta</taxon>
        <taxon>Magnoliopsida</taxon>
        <taxon>eudicotyledons</taxon>
        <taxon>Gunneridae</taxon>
        <taxon>Pentapetalae</taxon>
        <taxon>asterids</taxon>
        <taxon>lamiids</taxon>
        <taxon>Lamiales</taxon>
        <taxon>Lentibulariaceae</taxon>
        <taxon>Genlisea</taxon>
    </lineage>
</organism>
<reference evidence="1 2" key="1">
    <citation type="journal article" date="2013" name="BMC Genomics">
        <title>The miniature genome of a carnivorous plant Genlisea aurea contains a low number of genes and short non-coding sequences.</title>
        <authorList>
            <person name="Leushkin E.V."/>
            <person name="Sutormin R.A."/>
            <person name="Nabieva E.R."/>
            <person name="Penin A.A."/>
            <person name="Kondrashov A.S."/>
            <person name="Logacheva M.D."/>
        </authorList>
    </citation>
    <scope>NUCLEOTIDE SEQUENCE [LARGE SCALE GENOMIC DNA]</scope>
</reference>
<dbReference type="Proteomes" id="UP000015453">
    <property type="component" value="Unassembled WGS sequence"/>
</dbReference>
<gene>
    <name evidence="1" type="ORF">M569_10904</name>
</gene>
<proteinExistence type="predicted"/>